<keyword evidence="3" id="KW-1185">Reference proteome</keyword>
<reference evidence="2 3" key="1">
    <citation type="submission" date="2020-02" db="EMBL/GenBank/DDBJ databases">
        <authorList>
            <person name="Zheng R.K."/>
            <person name="Sun C.M."/>
        </authorList>
    </citation>
    <scope>NUCLEOTIDE SEQUENCE [LARGE SCALE GENOMIC DNA]</scope>
    <source>
        <strain evidence="3">rifampicinis</strain>
    </source>
</reference>
<feature type="transmembrane region" description="Helical" evidence="1">
    <location>
        <begin position="109"/>
        <end position="133"/>
    </location>
</feature>
<accession>A0A7S8IFM0</accession>
<feature type="transmembrane region" description="Helical" evidence="1">
    <location>
        <begin position="188"/>
        <end position="210"/>
    </location>
</feature>
<dbReference type="InterPro" id="IPR025495">
    <property type="entry name" value="DUF4386"/>
</dbReference>
<dbReference type="Proteomes" id="UP000594468">
    <property type="component" value="Chromosome"/>
</dbReference>
<gene>
    <name evidence="2" type="ORF">G4Y79_05040</name>
</gene>
<name>A0A7S8IFM0_9CHLR</name>
<keyword evidence="1" id="KW-1133">Transmembrane helix</keyword>
<feature type="transmembrane region" description="Helical" evidence="1">
    <location>
        <begin position="216"/>
        <end position="237"/>
    </location>
</feature>
<dbReference type="RefSeq" id="WP_195171810.1">
    <property type="nucleotide sequence ID" value="NZ_CP062983.1"/>
</dbReference>
<dbReference type="AlphaFoldDB" id="A0A7S8IFM0"/>
<dbReference type="EMBL" id="CP062983">
    <property type="protein sequence ID" value="QPC83746.1"/>
    <property type="molecule type" value="Genomic_DNA"/>
</dbReference>
<evidence type="ECO:0000313" key="3">
    <source>
        <dbReference type="Proteomes" id="UP000594468"/>
    </source>
</evidence>
<proteinExistence type="predicted"/>
<organism evidence="2 3">
    <name type="scientific">Phototrophicus methaneseepsis</name>
    <dbReference type="NCBI Taxonomy" id="2710758"/>
    <lineage>
        <taxon>Bacteria</taxon>
        <taxon>Bacillati</taxon>
        <taxon>Chloroflexota</taxon>
        <taxon>Candidatus Thermofontia</taxon>
        <taxon>Phototrophicales</taxon>
        <taxon>Phototrophicaceae</taxon>
        <taxon>Phototrophicus</taxon>
    </lineage>
</organism>
<protein>
    <submittedName>
        <fullName evidence="2">DUF4386 domain-containing protein</fullName>
    </submittedName>
</protein>
<feature type="transmembrane region" description="Helical" evidence="1">
    <location>
        <begin position="24"/>
        <end position="47"/>
    </location>
</feature>
<keyword evidence="1" id="KW-0812">Transmembrane</keyword>
<sequence length="247" mass="27105">MSTHMIAQTSMHAEDRPVIATPMFYARLAGVLYLIITFAAIVAHMYVPSTLIVPNDAAATVANITASEGLFRMGGLGAELIVLLSEVILSIILYMLLKPVNNTLSLIATVSRLIMTTIHGINLLNYAFVLFIINGAAFGIEQSHALVSLFLDAHSFGFTVGIAFLIIHVFALGYLIYQSGYFPRVLGILFLIAGFGYLFDTVGLLFIESYTTTPDLIAMLISVAEIAFPVWLLVKGLNLQKWQQRMR</sequence>
<evidence type="ECO:0000313" key="2">
    <source>
        <dbReference type="EMBL" id="QPC83746.1"/>
    </source>
</evidence>
<evidence type="ECO:0000256" key="1">
    <source>
        <dbReference type="SAM" id="Phobius"/>
    </source>
</evidence>
<feature type="transmembrane region" description="Helical" evidence="1">
    <location>
        <begin position="153"/>
        <end position="176"/>
    </location>
</feature>
<keyword evidence="1" id="KW-0472">Membrane</keyword>
<feature type="transmembrane region" description="Helical" evidence="1">
    <location>
        <begin position="76"/>
        <end position="97"/>
    </location>
</feature>
<dbReference type="Pfam" id="PF14329">
    <property type="entry name" value="DUF4386"/>
    <property type="match status" value="1"/>
</dbReference>
<dbReference type="KEGG" id="pmet:G4Y79_05040"/>